<accession>A0A0P0WWD6</accession>
<gene>
    <name evidence="3" type="ordered locus">Os06g0357000</name>
    <name evidence="3" type="ORF">OSNPB_060357000</name>
</gene>
<reference evidence="4" key="1">
    <citation type="journal article" date="2005" name="Nature">
        <title>The map-based sequence of the rice genome.</title>
        <authorList>
            <consortium name="International rice genome sequencing project (IRGSP)"/>
            <person name="Matsumoto T."/>
            <person name="Wu J."/>
            <person name="Kanamori H."/>
            <person name="Katayose Y."/>
            <person name="Fujisawa M."/>
            <person name="Namiki N."/>
            <person name="Mizuno H."/>
            <person name="Yamamoto K."/>
            <person name="Antonio B.A."/>
            <person name="Baba T."/>
            <person name="Sakata K."/>
            <person name="Nagamura Y."/>
            <person name="Aoki H."/>
            <person name="Arikawa K."/>
            <person name="Arita K."/>
            <person name="Bito T."/>
            <person name="Chiden Y."/>
            <person name="Fujitsuka N."/>
            <person name="Fukunaka R."/>
            <person name="Hamada M."/>
            <person name="Harada C."/>
            <person name="Hayashi A."/>
            <person name="Hijishita S."/>
            <person name="Honda M."/>
            <person name="Hosokawa S."/>
            <person name="Ichikawa Y."/>
            <person name="Idonuma A."/>
            <person name="Iijima M."/>
            <person name="Ikeda M."/>
            <person name="Ikeno M."/>
            <person name="Ito K."/>
            <person name="Ito S."/>
            <person name="Ito T."/>
            <person name="Ito Y."/>
            <person name="Ito Y."/>
            <person name="Iwabuchi A."/>
            <person name="Kamiya K."/>
            <person name="Karasawa W."/>
            <person name="Kurita K."/>
            <person name="Katagiri S."/>
            <person name="Kikuta A."/>
            <person name="Kobayashi H."/>
            <person name="Kobayashi N."/>
            <person name="Machita K."/>
            <person name="Maehara T."/>
            <person name="Masukawa M."/>
            <person name="Mizubayashi T."/>
            <person name="Mukai Y."/>
            <person name="Nagasaki H."/>
            <person name="Nagata Y."/>
            <person name="Naito S."/>
            <person name="Nakashima M."/>
            <person name="Nakama Y."/>
            <person name="Nakamichi Y."/>
            <person name="Nakamura M."/>
            <person name="Meguro A."/>
            <person name="Negishi M."/>
            <person name="Ohta I."/>
            <person name="Ohta T."/>
            <person name="Okamoto M."/>
            <person name="Ono N."/>
            <person name="Saji S."/>
            <person name="Sakaguchi M."/>
            <person name="Sakai K."/>
            <person name="Shibata M."/>
            <person name="Shimokawa T."/>
            <person name="Song J."/>
            <person name="Takazaki Y."/>
            <person name="Terasawa K."/>
            <person name="Tsugane M."/>
            <person name="Tsuji K."/>
            <person name="Ueda S."/>
            <person name="Waki K."/>
            <person name="Yamagata H."/>
            <person name="Yamamoto M."/>
            <person name="Yamamoto S."/>
            <person name="Yamane H."/>
            <person name="Yoshiki S."/>
            <person name="Yoshihara R."/>
            <person name="Yukawa K."/>
            <person name="Zhong H."/>
            <person name="Yano M."/>
            <person name="Yuan Q."/>
            <person name="Ouyang S."/>
            <person name="Liu J."/>
            <person name="Jones K.M."/>
            <person name="Gansberger K."/>
            <person name="Moffat K."/>
            <person name="Hill J."/>
            <person name="Bera J."/>
            <person name="Fadrosh D."/>
            <person name="Jin S."/>
            <person name="Johri S."/>
            <person name="Kim M."/>
            <person name="Overton L."/>
            <person name="Reardon M."/>
            <person name="Tsitrin T."/>
            <person name="Vuong H."/>
            <person name="Weaver B."/>
            <person name="Ciecko A."/>
            <person name="Tallon L."/>
            <person name="Jackson J."/>
            <person name="Pai G."/>
            <person name="Aken S.V."/>
            <person name="Utterback T."/>
            <person name="Reidmuller S."/>
            <person name="Feldblyum T."/>
            <person name="Hsiao J."/>
            <person name="Zismann V."/>
            <person name="Iobst S."/>
            <person name="de Vazeille A.R."/>
            <person name="Buell C.R."/>
            <person name="Ying K."/>
            <person name="Li Y."/>
            <person name="Lu T."/>
            <person name="Huang Y."/>
            <person name="Zhao Q."/>
            <person name="Feng Q."/>
            <person name="Zhang L."/>
            <person name="Zhu J."/>
            <person name="Weng Q."/>
            <person name="Mu J."/>
            <person name="Lu Y."/>
            <person name="Fan D."/>
            <person name="Liu Y."/>
            <person name="Guan J."/>
            <person name="Zhang Y."/>
            <person name="Yu S."/>
            <person name="Liu X."/>
            <person name="Zhang Y."/>
            <person name="Hong G."/>
            <person name="Han B."/>
            <person name="Choisne N."/>
            <person name="Demange N."/>
            <person name="Orjeda G."/>
            <person name="Samain S."/>
            <person name="Cattolico L."/>
            <person name="Pelletier E."/>
            <person name="Couloux A."/>
            <person name="Segurens B."/>
            <person name="Wincker P."/>
            <person name="D'Hont A."/>
            <person name="Scarpelli C."/>
            <person name="Weissenbach J."/>
            <person name="Salanoubat M."/>
            <person name="Quetier F."/>
            <person name="Yu Y."/>
            <person name="Kim H.R."/>
            <person name="Rambo T."/>
            <person name="Currie J."/>
            <person name="Collura K."/>
            <person name="Luo M."/>
            <person name="Yang T."/>
            <person name="Ammiraju J.S.S."/>
            <person name="Engler F."/>
            <person name="Soderlund C."/>
            <person name="Wing R.A."/>
            <person name="Palmer L.E."/>
            <person name="de la Bastide M."/>
            <person name="Spiegel L."/>
            <person name="Nascimento L."/>
            <person name="Zutavern T."/>
            <person name="O'Shaughnessy A."/>
            <person name="Dike S."/>
            <person name="Dedhia N."/>
            <person name="Preston R."/>
            <person name="Balija V."/>
            <person name="McCombie W.R."/>
            <person name="Chow T."/>
            <person name="Chen H."/>
            <person name="Chung M."/>
            <person name="Chen C."/>
            <person name="Shaw J."/>
            <person name="Wu H."/>
            <person name="Hsiao K."/>
            <person name="Chao Y."/>
            <person name="Chu M."/>
            <person name="Cheng C."/>
            <person name="Hour A."/>
            <person name="Lee P."/>
            <person name="Lin S."/>
            <person name="Lin Y."/>
            <person name="Liou J."/>
            <person name="Liu S."/>
            <person name="Hsing Y."/>
            <person name="Raghuvanshi S."/>
            <person name="Mohanty A."/>
            <person name="Bharti A.K."/>
            <person name="Gaur A."/>
            <person name="Gupta V."/>
            <person name="Kumar D."/>
            <person name="Ravi V."/>
            <person name="Vij S."/>
            <person name="Kapur A."/>
            <person name="Khurana P."/>
            <person name="Khurana P."/>
            <person name="Khurana J.P."/>
            <person name="Tyagi A.K."/>
            <person name="Gaikwad K."/>
            <person name="Singh A."/>
            <person name="Dalal V."/>
            <person name="Srivastava S."/>
            <person name="Dixit A."/>
            <person name="Pal A.K."/>
            <person name="Ghazi I.A."/>
            <person name="Yadav M."/>
            <person name="Pandit A."/>
            <person name="Bhargava A."/>
            <person name="Sureshbabu K."/>
            <person name="Batra K."/>
            <person name="Sharma T.R."/>
            <person name="Mohapatra T."/>
            <person name="Singh N.K."/>
            <person name="Messing J."/>
            <person name="Nelson A.B."/>
            <person name="Fuks G."/>
            <person name="Kavchok S."/>
            <person name="Keizer G."/>
            <person name="Linton E."/>
            <person name="Llaca V."/>
            <person name="Song R."/>
            <person name="Tanyolac B."/>
            <person name="Young S."/>
            <person name="Ho-Il K."/>
            <person name="Hahn J.H."/>
            <person name="Sangsakoo G."/>
            <person name="Vanavichit A."/>
            <person name="de Mattos Luiz.A.T."/>
            <person name="Zimmer P.D."/>
            <person name="Malone G."/>
            <person name="Dellagostin O."/>
            <person name="de Oliveira A.C."/>
            <person name="Bevan M."/>
            <person name="Bancroft I."/>
            <person name="Minx P."/>
            <person name="Cordum H."/>
            <person name="Wilson R."/>
            <person name="Cheng Z."/>
            <person name="Jin W."/>
            <person name="Jiang J."/>
            <person name="Leong S.A."/>
            <person name="Iwama H."/>
            <person name="Gojobori T."/>
            <person name="Itoh T."/>
            <person name="Niimura Y."/>
            <person name="Fujii Y."/>
            <person name="Habara T."/>
            <person name="Sakai H."/>
            <person name="Sato Y."/>
            <person name="Wilson G."/>
            <person name="Kumar K."/>
            <person name="McCouch S."/>
            <person name="Juretic N."/>
            <person name="Hoen D."/>
            <person name="Wright S."/>
            <person name="Bruskiewich R."/>
            <person name="Bureau T."/>
            <person name="Miyao A."/>
            <person name="Hirochika H."/>
            <person name="Nishikawa T."/>
            <person name="Kadowaki K."/>
            <person name="Sugiura M."/>
            <person name="Burr B."/>
            <person name="Sasaki T."/>
        </authorList>
    </citation>
    <scope>NUCLEOTIDE SEQUENCE [LARGE SCALE GENOMIC DNA]</scope>
    <source>
        <strain evidence="4">cv. Nipponbare</strain>
    </source>
</reference>
<keyword evidence="4" id="KW-1185">Reference proteome</keyword>
<organism evidence="3 4">
    <name type="scientific">Oryza sativa subsp. japonica</name>
    <name type="common">Rice</name>
    <dbReference type="NCBI Taxonomy" id="39947"/>
    <lineage>
        <taxon>Eukaryota</taxon>
        <taxon>Viridiplantae</taxon>
        <taxon>Streptophyta</taxon>
        <taxon>Embryophyta</taxon>
        <taxon>Tracheophyta</taxon>
        <taxon>Spermatophyta</taxon>
        <taxon>Magnoliopsida</taxon>
        <taxon>Liliopsida</taxon>
        <taxon>Poales</taxon>
        <taxon>Poaceae</taxon>
        <taxon>BOP clade</taxon>
        <taxon>Oryzoideae</taxon>
        <taxon>Oryzeae</taxon>
        <taxon>Oryzinae</taxon>
        <taxon>Oryza</taxon>
        <taxon>Oryza sativa</taxon>
    </lineage>
</organism>
<feature type="domain" description="DUF1409" evidence="2">
    <location>
        <begin position="1"/>
        <end position="43"/>
    </location>
</feature>
<evidence type="ECO:0000313" key="4">
    <source>
        <dbReference type="Proteomes" id="UP000059680"/>
    </source>
</evidence>
<dbReference type="PaxDb" id="39947-A0A0P0WWD6"/>
<evidence type="ECO:0000259" key="2">
    <source>
        <dbReference type="Pfam" id="PF07197"/>
    </source>
</evidence>
<name>A0A0P0WWD6_ORYSJ</name>
<dbReference type="InParanoid" id="A0A0P0WWD6"/>
<dbReference type="Proteomes" id="UP000059680">
    <property type="component" value="Chromosome 6"/>
</dbReference>
<protein>
    <submittedName>
        <fullName evidence="3">Os06g0357000 protein</fullName>
    </submittedName>
</protein>
<dbReference type="OMA" id="EKWRADI"/>
<sequence>LDFLVVSCGLIRARFEETQRQIPDTYADAISPAMYLEQHRLKLERAMQRIADRRERAELETMIQTNQLSIKGEKAKLDEMEADPSSTQVNINRLRAREAELVAELEKWRADISSQEKKLANLPRAIEQQRLKLKKSIKHLLDLSKSLKMIPSTDALDALAKEEVEQIRQ</sequence>
<evidence type="ECO:0000256" key="1">
    <source>
        <dbReference type="SAM" id="Coils"/>
    </source>
</evidence>
<keyword evidence="1" id="KW-0175">Coiled coil</keyword>
<dbReference type="Pfam" id="PF07197">
    <property type="entry name" value="DUF1409"/>
    <property type="match status" value="1"/>
</dbReference>
<evidence type="ECO:0000313" key="3">
    <source>
        <dbReference type="EMBL" id="BAS97696.1"/>
    </source>
</evidence>
<dbReference type="EMBL" id="AP014962">
    <property type="protein sequence ID" value="BAS97696.1"/>
    <property type="molecule type" value="Genomic_DNA"/>
</dbReference>
<dbReference type="SMR" id="A0A0P0WWD6"/>
<feature type="non-terminal residue" evidence="3">
    <location>
        <position position="1"/>
    </location>
</feature>
<dbReference type="InterPro" id="IPR010811">
    <property type="entry name" value="DUF1409"/>
</dbReference>
<feature type="coiled-coil region" evidence="1">
    <location>
        <begin position="91"/>
        <end position="118"/>
    </location>
</feature>
<dbReference type="AlphaFoldDB" id="A0A0P0WWD6"/>
<reference evidence="3 4" key="3">
    <citation type="journal article" date="2013" name="Rice">
        <title>Improvement of the Oryza sativa Nipponbare reference genome using next generation sequence and optical map data.</title>
        <authorList>
            <person name="Kawahara Y."/>
            <person name="de la Bastide M."/>
            <person name="Hamilton J.P."/>
            <person name="Kanamori H."/>
            <person name="McCombie W.R."/>
            <person name="Ouyang S."/>
            <person name="Schwartz D.C."/>
            <person name="Tanaka T."/>
            <person name="Wu J."/>
            <person name="Zhou S."/>
            <person name="Childs K.L."/>
            <person name="Davidson R.M."/>
            <person name="Lin H."/>
            <person name="Quesada-Ocampo L."/>
            <person name="Vaillancourt B."/>
            <person name="Sakai H."/>
            <person name="Lee S.S."/>
            <person name="Kim J."/>
            <person name="Numa H."/>
            <person name="Itoh T."/>
            <person name="Buell C.R."/>
            <person name="Matsumoto T."/>
        </authorList>
    </citation>
    <scope>NUCLEOTIDE SEQUENCE [LARGE SCALE GENOMIC DNA]</scope>
    <source>
        <strain evidence="4">cv. Nipponbare</strain>
    </source>
</reference>
<reference evidence="3 4" key="2">
    <citation type="journal article" date="2013" name="Plant Cell Physiol.">
        <title>Rice Annotation Project Database (RAP-DB): an integrative and interactive database for rice genomics.</title>
        <authorList>
            <person name="Sakai H."/>
            <person name="Lee S.S."/>
            <person name="Tanaka T."/>
            <person name="Numa H."/>
            <person name="Kim J."/>
            <person name="Kawahara Y."/>
            <person name="Wakimoto H."/>
            <person name="Yang C.C."/>
            <person name="Iwamoto M."/>
            <person name="Abe T."/>
            <person name="Yamada Y."/>
            <person name="Muto A."/>
            <person name="Inokuchi H."/>
            <person name="Ikemura T."/>
            <person name="Matsumoto T."/>
            <person name="Sasaki T."/>
            <person name="Itoh T."/>
        </authorList>
    </citation>
    <scope>NUCLEOTIDE SEQUENCE [LARGE SCALE GENOMIC DNA]</scope>
    <source>
        <strain evidence="4">cv. Nipponbare</strain>
    </source>
</reference>
<proteinExistence type="predicted"/>